<dbReference type="AlphaFoldDB" id="A0AAV2ECW2"/>
<evidence type="ECO:0000256" key="2">
    <source>
        <dbReference type="SAM" id="Phobius"/>
    </source>
</evidence>
<proteinExistence type="predicted"/>
<dbReference type="EMBL" id="OZ034817">
    <property type="protein sequence ID" value="CAL1383801.1"/>
    <property type="molecule type" value="Genomic_DNA"/>
</dbReference>
<feature type="compositionally biased region" description="Basic and acidic residues" evidence="1">
    <location>
        <begin position="237"/>
        <end position="246"/>
    </location>
</feature>
<protein>
    <submittedName>
        <fullName evidence="3">Uncharacterized protein</fullName>
    </submittedName>
</protein>
<organism evidence="3 4">
    <name type="scientific">Linum trigynum</name>
    <dbReference type="NCBI Taxonomy" id="586398"/>
    <lineage>
        <taxon>Eukaryota</taxon>
        <taxon>Viridiplantae</taxon>
        <taxon>Streptophyta</taxon>
        <taxon>Embryophyta</taxon>
        <taxon>Tracheophyta</taxon>
        <taxon>Spermatophyta</taxon>
        <taxon>Magnoliopsida</taxon>
        <taxon>eudicotyledons</taxon>
        <taxon>Gunneridae</taxon>
        <taxon>Pentapetalae</taxon>
        <taxon>rosids</taxon>
        <taxon>fabids</taxon>
        <taxon>Malpighiales</taxon>
        <taxon>Linaceae</taxon>
        <taxon>Linum</taxon>
    </lineage>
</organism>
<accession>A0AAV2ECW2</accession>
<evidence type="ECO:0000256" key="1">
    <source>
        <dbReference type="SAM" id="MobiDB-lite"/>
    </source>
</evidence>
<sequence>MLRLSVSWDRRKQSGQVDFNAGFTAPPAHLAILCIASAAAGLAAALLAGRRLLWALELTILSDVGNMFTLSVLLPTLTKKVKESKLSVTSTPEKYNVSLVAPDVAWQYIVLLSAMTLGAAWNAAIVDGSRSSLALVYYIASLRSFVAMVRLGLPQSVADSKSSKVVASLVGLHVTQIIGETLLGTGAVGHDQEEIDGLNESSTDGEDRRSKHDEYMKVNDYDDVQETDGLVSSLTEDEMRGTRVVDDQEETNEEEVDGRDHAKNGTGADHGSTVDDGGAQLDGWDWEHVMIIDGCK</sequence>
<dbReference type="Proteomes" id="UP001497516">
    <property type="component" value="Chromosome 4"/>
</dbReference>
<feature type="region of interest" description="Disordered" evidence="1">
    <location>
        <begin position="189"/>
        <end position="210"/>
    </location>
</feature>
<name>A0AAV2ECW2_9ROSI</name>
<evidence type="ECO:0000313" key="4">
    <source>
        <dbReference type="Proteomes" id="UP001497516"/>
    </source>
</evidence>
<reference evidence="3 4" key="1">
    <citation type="submission" date="2024-04" db="EMBL/GenBank/DDBJ databases">
        <authorList>
            <person name="Fracassetti M."/>
        </authorList>
    </citation>
    <scope>NUCLEOTIDE SEQUENCE [LARGE SCALE GENOMIC DNA]</scope>
</reference>
<feature type="compositionally biased region" description="Acidic residues" evidence="1">
    <location>
        <begin position="247"/>
        <end position="257"/>
    </location>
</feature>
<keyword evidence="2" id="KW-0472">Membrane</keyword>
<feature type="transmembrane region" description="Helical" evidence="2">
    <location>
        <begin position="28"/>
        <end position="47"/>
    </location>
</feature>
<evidence type="ECO:0000313" key="3">
    <source>
        <dbReference type="EMBL" id="CAL1383801.1"/>
    </source>
</evidence>
<feature type="transmembrane region" description="Helical" evidence="2">
    <location>
        <begin position="54"/>
        <end position="74"/>
    </location>
</feature>
<keyword evidence="4" id="KW-1185">Reference proteome</keyword>
<keyword evidence="2" id="KW-0812">Transmembrane</keyword>
<gene>
    <name evidence="3" type="ORF">LTRI10_LOCUS25047</name>
</gene>
<feature type="transmembrane region" description="Helical" evidence="2">
    <location>
        <begin position="105"/>
        <end position="123"/>
    </location>
</feature>
<keyword evidence="2" id="KW-1133">Transmembrane helix</keyword>
<feature type="transmembrane region" description="Helical" evidence="2">
    <location>
        <begin position="135"/>
        <end position="153"/>
    </location>
</feature>
<feature type="region of interest" description="Disordered" evidence="1">
    <location>
        <begin position="226"/>
        <end position="281"/>
    </location>
</feature>